<organism evidence="11">
    <name type="scientific">Nymphaea colorata</name>
    <name type="common">pocket water lily</name>
    <dbReference type="NCBI Taxonomy" id="210225"/>
    <lineage>
        <taxon>Eukaryota</taxon>
        <taxon>Viridiplantae</taxon>
        <taxon>Streptophyta</taxon>
        <taxon>Embryophyta</taxon>
        <taxon>Tracheophyta</taxon>
        <taxon>Spermatophyta</taxon>
        <taxon>Magnoliopsida</taxon>
        <taxon>Nymphaeales</taxon>
        <taxon>Nymphaeaceae</taxon>
        <taxon>Nymphaea</taxon>
    </lineage>
</organism>
<reference evidence="11" key="1">
    <citation type="submission" date="2019-09" db="EMBL/GenBank/DDBJ databases">
        <authorList>
            <person name="Zhang L."/>
        </authorList>
    </citation>
    <scope>NUCLEOTIDE SEQUENCE</scope>
</reference>
<dbReference type="InterPro" id="IPR016177">
    <property type="entry name" value="DNA-bd_dom_sf"/>
</dbReference>
<dbReference type="OrthoDB" id="663856at2759"/>
<evidence type="ECO:0000256" key="3">
    <source>
        <dbReference type="ARBA" id="ARBA00023015"/>
    </source>
</evidence>
<dbReference type="GO" id="GO:0005634">
    <property type="term" value="C:nucleus"/>
    <property type="evidence" value="ECO:0007669"/>
    <property type="project" value="UniProtKB-SubCell"/>
</dbReference>
<dbReference type="CDD" id="cd00018">
    <property type="entry name" value="AP2"/>
    <property type="match status" value="1"/>
</dbReference>
<evidence type="ECO:0000256" key="8">
    <source>
        <dbReference type="ARBA" id="ARBA00024343"/>
    </source>
</evidence>
<gene>
    <name evidence="11" type="ORF">NYM_LOCUS25447</name>
</gene>
<dbReference type="PRINTS" id="PR00367">
    <property type="entry name" value="ETHRSPELEMNT"/>
</dbReference>
<dbReference type="GO" id="GO:0003700">
    <property type="term" value="F:DNA-binding transcription factor activity"/>
    <property type="evidence" value="ECO:0007669"/>
    <property type="project" value="InterPro"/>
</dbReference>
<evidence type="ECO:0000256" key="7">
    <source>
        <dbReference type="ARBA" id="ARBA00023242"/>
    </source>
</evidence>
<evidence type="ECO:0000256" key="6">
    <source>
        <dbReference type="ARBA" id="ARBA00023163"/>
    </source>
</evidence>
<dbReference type="SUPFAM" id="SSF54171">
    <property type="entry name" value="DNA-binding domain"/>
    <property type="match status" value="1"/>
</dbReference>
<feature type="region of interest" description="Disordered" evidence="9">
    <location>
        <begin position="317"/>
        <end position="400"/>
    </location>
</feature>
<dbReference type="EMBL" id="LR721786">
    <property type="protein sequence ID" value="VVW67936.1"/>
    <property type="molecule type" value="Genomic_DNA"/>
</dbReference>
<sequence>MAAVMDSYNVWSYVSESKGDLMRALEPFIKGALSSSSSGTSSPETSSLLPSSSSSSSPPPPPPPSSPPSSCLSFSSPSPSSSPSFSDDPSQTPFFSSTSDSFTSVNPLPSRYPAASTPMICNGVLMTEPTSLELTTFPSLENGFSVAPTQTLSFQQLSPFHIHQIQTQYQQQYQQQQSHQLACIQLIKQQQQQFLGLRPQMMKHVGCGAGGAKAVAPSTKPTKLYRGVRQRHWGKWVAEIRLPKNRTRLWLGTFDTAEDAAMAYDRAAYKLRGEYARLNFPNLMHQGFHEASGALSMPFQSSVDAKLQAICQGLVSSSSRSSASPSKQGTMAFSADPVPAAGDSSHPYPQGLEDDGASDSPATATKVVSSSFSDSSDDSSASPGRSSPTSDAQTQMDSLERTWTEIENLLLQKLPSLDADVNWDDFLSDCS</sequence>
<evidence type="ECO:0000256" key="5">
    <source>
        <dbReference type="ARBA" id="ARBA00023159"/>
    </source>
</evidence>
<comment type="subcellular location">
    <subcellularLocation>
        <location evidence="1">Nucleus</location>
    </subcellularLocation>
</comment>
<dbReference type="Gramene" id="NC8G0215230.1">
    <property type="protein sequence ID" value="NC8G0215230.1:cds"/>
    <property type="gene ID" value="NC8G0215230"/>
</dbReference>
<accession>A0A5K1FZI2</accession>
<feature type="compositionally biased region" description="Low complexity" evidence="9">
    <location>
        <begin position="68"/>
        <end position="104"/>
    </location>
</feature>
<dbReference type="SMART" id="SM00380">
    <property type="entry name" value="AP2"/>
    <property type="match status" value="1"/>
</dbReference>
<evidence type="ECO:0000256" key="9">
    <source>
        <dbReference type="SAM" id="MobiDB-lite"/>
    </source>
</evidence>
<evidence type="ECO:0000256" key="4">
    <source>
        <dbReference type="ARBA" id="ARBA00023125"/>
    </source>
</evidence>
<dbReference type="InterPro" id="IPR051758">
    <property type="entry name" value="ERF/AP2-like"/>
</dbReference>
<dbReference type="PANTHER" id="PTHR31657:SF87">
    <property type="entry name" value="ETHYLENE-RESPONSIVE TRANSCRIPTION FACTOR RAP2-13"/>
    <property type="match status" value="1"/>
</dbReference>
<evidence type="ECO:0000259" key="10">
    <source>
        <dbReference type="PROSITE" id="PS51032"/>
    </source>
</evidence>
<dbReference type="GO" id="GO:0009873">
    <property type="term" value="P:ethylene-activated signaling pathway"/>
    <property type="evidence" value="ECO:0007669"/>
    <property type="project" value="UniProtKB-KW"/>
</dbReference>
<keyword evidence="3" id="KW-0805">Transcription regulation</keyword>
<comment type="similarity">
    <text evidence="8">Belongs to the AP2/ERF transcription factor family. ERF subfamily.</text>
</comment>
<keyword evidence="2" id="KW-0936">Ethylene signaling pathway</keyword>
<name>A0A5K1FZI2_9MAGN</name>
<dbReference type="FunFam" id="3.30.730.10:FF:000001">
    <property type="entry name" value="Ethylene-responsive transcription factor 2"/>
    <property type="match status" value="1"/>
</dbReference>
<dbReference type="PROSITE" id="PS51032">
    <property type="entry name" value="AP2_ERF"/>
    <property type="match status" value="1"/>
</dbReference>
<dbReference type="AlphaFoldDB" id="A0A5K1FZI2"/>
<dbReference type="PANTHER" id="PTHR31657">
    <property type="entry name" value="ETHYLENE-RESPONSIVE TRANSCRIPTION FACTOR ERF061"/>
    <property type="match status" value="1"/>
</dbReference>
<dbReference type="Pfam" id="PF00847">
    <property type="entry name" value="AP2"/>
    <property type="match status" value="1"/>
</dbReference>
<evidence type="ECO:0000256" key="1">
    <source>
        <dbReference type="ARBA" id="ARBA00004123"/>
    </source>
</evidence>
<feature type="compositionally biased region" description="Low complexity" evidence="9">
    <location>
        <begin position="317"/>
        <end position="326"/>
    </location>
</feature>
<feature type="compositionally biased region" description="Pro residues" evidence="9">
    <location>
        <begin position="57"/>
        <end position="67"/>
    </location>
</feature>
<dbReference type="InterPro" id="IPR036955">
    <property type="entry name" value="AP2/ERF_dom_sf"/>
</dbReference>
<proteinExistence type="inferred from homology"/>
<keyword evidence="6" id="KW-0804">Transcription</keyword>
<keyword evidence="7" id="KW-0539">Nucleus</keyword>
<feature type="compositionally biased region" description="Low complexity" evidence="9">
    <location>
        <begin position="369"/>
        <end position="391"/>
    </location>
</feature>
<keyword evidence="5" id="KW-0010">Activator</keyword>
<dbReference type="InterPro" id="IPR001471">
    <property type="entry name" value="AP2/ERF_dom"/>
</dbReference>
<protein>
    <recommendedName>
        <fullName evidence="10">AP2/ERF domain-containing protein</fullName>
    </recommendedName>
</protein>
<dbReference type="OMA" id="QSHQLAC"/>
<evidence type="ECO:0000313" key="11">
    <source>
        <dbReference type="EMBL" id="VVW67936.1"/>
    </source>
</evidence>
<dbReference type="GO" id="GO:0000976">
    <property type="term" value="F:transcription cis-regulatory region binding"/>
    <property type="evidence" value="ECO:0007669"/>
    <property type="project" value="UniProtKB-ARBA"/>
</dbReference>
<dbReference type="Gene3D" id="3.30.730.10">
    <property type="entry name" value="AP2/ERF domain"/>
    <property type="match status" value="1"/>
</dbReference>
<keyword evidence="4" id="KW-0238">DNA-binding</keyword>
<feature type="compositionally biased region" description="Low complexity" evidence="9">
    <location>
        <begin position="33"/>
        <end position="56"/>
    </location>
</feature>
<feature type="region of interest" description="Disordered" evidence="9">
    <location>
        <begin position="32"/>
        <end position="105"/>
    </location>
</feature>
<evidence type="ECO:0000256" key="2">
    <source>
        <dbReference type="ARBA" id="ARBA00022745"/>
    </source>
</evidence>
<feature type="domain" description="AP2/ERF" evidence="10">
    <location>
        <begin position="224"/>
        <end position="281"/>
    </location>
</feature>